<proteinExistence type="predicted"/>
<keyword evidence="2" id="KW-0067">ATP-binding</keyword>
<dbReference type="Pfam" id="PF12705">
    <property type="entry name" value="PDDEXK_1"/>
    <property type="match status" value="1"/>
</dbReference>
<comment type="caution">
    <text evidence="5">The sequence shown here is derived from an EMBL/GenBank/DDBJ whole genome shotgun (WGS) entry which is preliminary data.</text>
</comment>
<evidence type="ECO:0000256" key="2">
    <source>
        <dbReference type="ARBA" id="ARBA00022806"/>
    </source>
</evidence>
<dbReference type="EMBL" id="BONZ01000109">
    <property type="protein sequence ID" value="GIH20903.1"/>
    <property type="molecule type" value="Genomic_DNA"/>
</dbReference>
<dbReference type="InterPro" id="IPR038726">
    <property type="entry name" value="PDDEXK_AddAB-type"/>
</dbReference>
<keyword evidence="3" id="KW-0234">DNA repair</keyword>
<evidence type="ECO:0000313" key="5">
    <source>
        <dbReference type="EMBL" id="GIH20903.1"/>
    </source>
</evidence>
<evidence type="ECO:0000313" key="6">
    <source>
        <dbReference type="Proteomes" id="UP000642748"/>
    </source>
</evidence>
<reference evidence="5" key="1">
    <citation type="submission" date="2021-01" db="EMBL/GenBank/DDBJ databases">
        <title>Whole genome shotgun sequence of Rugosimonospora africana NBRC 104875.</title>
        <authorList>
            <person name="Komaki H."/>
            <person name="Tamura T."/>
        </authorList>
    </citation>
    <scope>NUCLEOTIDE SEQUENCE</scope>
    <source>
        <strain evidence="5">NBRC 104875</strain>
    </source>
</reference>
<organism evidence="5 6">
    <name type="scientific">Rugosimonospora africana</name>
    <dbReference type="NCBI Taxonomy" id="556532"/>
    <lineage>
        <taxon>Bacteria</taxon>
        <taxon>Bacillati</taxon>
        <taxon>Actinomycetota</taxon>
        <taxon>Actinomycetes</taxon>
        <taxon>Micromonosporales</taxon>
        <taxon>Micromonosporaceae</taxon>
        <taxon>Rugosimonospora</taxon>
    </lineage>
</organism>
<keyword evidence="1" id="KW-0227">DNA damage</keyword>
<evidence type="ECO:0000256" key="3">
    <source>
        <dbReference type="ARBA" id="ARBA00023204"/>
    </source>
</evidence>
<evidence type="ECO:0000256" key="1">
    <source>
        <dbReference type="ARBA" id="ARBA00022763"/>
    </source>
</evidence>
<feature type="domain" description="PD-(D/E)XK endonuclease-like" evidence="4">
    <location>
        <begin position="268"/>
        <end position="511"/>
    </location>
</feature>
<name>A0A8J3R3A2_9ACTN</name>
<dbReference type="GO" id="GO:0004386">
    <property type="term" value="F:helicase activity"/>
    <property type="evidence" value="ECO:0007669"/>
    <property type="project" value="UniProtKB-KW"/>
</dbReference>
<dbReference type="GO" id="GO:0006281">
    <property type="term" value="P:DNA repair"/>
    <property type="evidence" value="ECO:0007669"/>
    <property type="project" value="UniProtKB-KW"/>
</dbReference>
<dbReference type="Proteomes" id="UP000642748">
    <property type="component" value="Unassembled WGS sequence"/>
</dbReference>
<dbReference type="RefSeq" id="WP_203924316.1">
    <property type="nucleotide sequence ID" value="NZ_BONZ01000109.1"/>
</dbReference>
<protein>
    <recommendedName>
        <fullName evidence="4">PD-(D/E)XK endonuclease-like domain-containing protein</fullName>
    </recommendedName>
</protein>
<dbReference type="AlphaFoldDB" id="A0A8J3R3A2"/>
<sequence length="538" mass="60251">MGLRQNEQTFRVGASDAEAVEDDRNCRLHLALKVRPRTIPETGDWLLRKEPFALGVLTDAIKAVNGRLLGGMELWDAVEKSMAMLNQEQHTGVRNFLRHALDCFFQYHEAREEQLGRLYLIDTFPGFDKGRSARLTAWGALYESANGDREMRRLRYGATHDELTAWAYVAAHVAAETTGRYAPVRIWVTEVSLETGVERHLINGISRSEAASLYQQHARPAVLAATAGIEAKPGRNCSSCKLAGACRALIPAPGFIQTEMPGLWTRSVSALDLERYEKCPSQWHMERAAHLPQTREGNEQQLRGAAVHRWMAAAHQRETPCGAADLPVPGDGEPAVGNEVLDRTEYALAYPYLLSHLECCPRKDPLELVASEQTLYAYDRVSDVVLATKADAVWRRGDTLVIREVKTTQDQLSEAVDGDSIFDRFFAVAWDLVMLDQALIHHFHAARGQVQLEVLTATGGRVFTFDTDDTDLMKMARGRHGRLARSWLTDIRWEPTPYVGCPTCTVRRWCDARDIWTERPATSSSRPGAELSDDTPPF</sequence>
<accession>A0A8J3R3A2</accession>
<gene>
    <name evidence="5" type="ORF">Raf01_90750</name>
</gene>
<keyword evidence="2" id="KW-0347">Helicase</keyword>
<keyword evidence="2" id="KW-0547">Nucleotide-binding</keyword>
<keyword evidence="2" id="KW-0378">Hydrolase</keyword>
<keyword evidence="6" id="KW-1185">Reference proteome</keyword>
<evidence type="ECO:0000259" key="4">
    <source>
        <dbReference type="Pfam" id="PF12705"/>
    </source>
</evidence>